<protein>
    <recommendedName>
        <fullName evidence="2">2EXR domain-containing protein</fullName>
    </recommendedName>
</protein>
<feature type="region of interest" description="Disordered" evidence="1">
    <location>
        <begin position="1"/>
        <end position="47"/>
    </location>
</feature>
<dbReference type="AlphaFoldDB" id="A0A1L7XVG3"/>
<sequence length="263" mass="29659">MDATTSAPSCAPTMDPTTETPAKMDEGSIEAQRTPDDLQPSTSSITDLNKDIEEPKFTLFPKLPLELRIFIWKLAIPPRVIVVSTSAAKTPVEYGSFEASTLLCTTPIISKVVKEARDVFLKQYTLVEAGEYPHTCPQDRLKPFYVEFARDTLFAKDGNALFWFVEATKGSEHVKRLAFDEHLYVNLWHHTHGFLASYRSLETLFLPRQSPYFYHMPLSTEDFEKDIVRRLKNGYIGTPGEPSLDADVRFVEASEMNAISEGA</sequence>
<dbReference type="Pfam" id="PF20150">
    <property type="entry name" value="2EXR"/>
    <property type="match status" value="1"/>
</dbReference>
<organism evidence="3 4">
    <name type="scientific">Phialocephala subalpina</name>
    <dbReference type="NCBI Taxonomy" id="576137"/>
    <lineage>
        <taxon>Eukaryota</taxon>
        <taxon>Fungi</taxon>
        <taxon>Dikarya</taxon>
        <taxon>Ascomycota</taxon>
        <taxon>Pezizomycotina</taxon>
        <taxon>Leotiomycetes</taxon>
        <taxon>Helotiales</taxon>
        <taxon>Mollisiaceae</taxon>
        <taxon>Phialocephala</taxon>
        <taxon>Phialocephala fortinii species complex</taxon>
    </lineage>
</organism>
<dbReference type="EMBL" id="FJOG01000062">
    <property type="protein sequence ID" value="CZR68965.1"/>
    <property type="molecule type" value="Genomic_DNA"/>
</dbReference>
<evidence type="ECO:0000259" key="2">
    <source>
        <dbReference type="Pfam" id="PF20150"/>
    </source>
</evidence>
<evidence type="ECO:0000313" key="4">
    <source>
        <dbReference type="Proteomes" id="UP000184330"/>
    </source>
</evidence>
<dbReference type="PANTHER" id="PTHR35910:SF6">
    <property type="entry name" value="2EXR DOMAIN-CONTAINING PROTEIN"/>
    <property type="match status" value="1"/>
</dbReference>
<dbReference type="PANTHER" id="PTHR35910">
    <property type="entry name" value="2EXR DOMAIN-CONTAINING PROTEIN"/>
    <property type="match status" value="1"/>
</dbReference>
<accession>A0A1L7XVG3</accession>
<reference evidence="3 4" key="1">
    <citation type="submission" date="2016-03" db="EMBL/GenBank/DDBJ databases">
        <authorList>
            <person name="Ploux O."/>
        </authorList>
    </citation>
    <scope>NUCLEOTIDE SEQUENCE [LARGE SCALE GENOMIC DNA]</scope>
    <source>
        <strain evidence="3 4">UAMH 11012</strain>
    </source>
</reference>
<evidence type="ECO:0000313" key="3">
    <source>
        <dbReference type="EMBL" id="CZR68965.1"/>
    </source>
</evidence>
<dbReference type="Proteomes" id="UP000184330">
    <property type="component" value="Unassembled WGS sequence"/>
</dbReference>
<name>A0A1L7XVG3_9HELO</name>
<dbReference type="OrthoDB" id="3473305at2759"/>
<keyword evidence="4" id="KW-1185">Reference proteome</keyword>
<evidence type="ECO:0000256" key="1">
    <source>
        <dbReference type="SAM" id="MobiDB-lite"/>
    </source>
</evidence>
<feature type="domain" description="2EXR" evidence="2">
    <location>
        <begin position="57"/>
        <end position="153"/>
    </location>
</feature>
<dbReference type="InterPro" id="IPR045518">
    <property type="entry name" value="2EXR"/>
</dbReference>
<gene>
    <name evidence="3" type="ORF">PAC_18866</name>
</gene>
<proteinExistence type="predicted"/>